<evidence type="ECO:0000313" key="1">
    <source>
        <dbReference type="EMBL" id="KRY00011.1"/>
    </source>
</evidence>
<dbReference type="EMBL" id="JYDU01000011">
    <property type="protein sequence ID" value="KRY00011.1"/>
    <property type="molecule type" value="Genomic_DNA"/>
</dbReference>
<accession>A0A0V0YII9</accession>
<protein>
    <submittedName>
        <fullName evidence="1">Uncharacterized protein</fullName>
    </submittedName>
</protein>
<comment type="caution">
    <text evidence="1">The sequence shown here is derived from an EMBL/GenBank/DDBJ whole genome shotgun (WGS) entry which is preliminary data.</text>
</comment>
<sequence length="126" mass="14697">MLATQLCQLAVDCIISDAQARRSHRLTAKPKSRTRQTRFQGDDKHSVKIVIRLLFSHFTPITKWYLHRVQLQPRRLLVDTTLVPLRRSLYRIDLSDPRRSIGQEGQSTDLCLQANPHTIRFARSCY</sequence>
<evidence type="ECO:0000313" key="2">
    <source>
        <dbReference type="Proteomes" id="UP000054815"/>
    </source>
</evidence>
<reference evidence="1 2" key="1">
    <citation type="submission" date="2015-01" db="EMBL/GenBank/DDBJ databases">
        <title>Evolution of Trichinella species and genotypes.</title>
        <authorList>
            <person name="Korhonen P.K."/>
            <person name="Edoardo P."/>
            <person name="Giuseppe L.R."/>
            <person name="Gasser R.B."/>
        </authorList>
    </citation>
    <scope>NUCLEOTIDE SEQUENCE [LARGE SCALE GENOMIC DNA]</scope>
    <source>
        <strain evidence="1">ISS141</strain>
    </source>
</reference>
<dbReference type="Proteomes" id="UP000054815">
    <property type="component" value="Unassembled WGS sequence"/>
</dbReference>
<proteinExistence type="predicted"/>
<dbReference type="AlphaFoldDB" id="A0A0V0YII9"/>
<name>A0A0V0YII9_TRIPS</name>
<gene>
    <name evidence="1" type="ORF">T4E_2515</name>
</gene>
<organism evidence="1 2">
    <name type="scientific">Trichinella pseudospiralis</name>
    <name type="common">Parasitic roundworm</name>
    <dbReference type="NCBI Taxonomy" id="6337"/>
    <lineage>
        <taxon>Eukaryota</taxon>
        <taxon>Metazoa</taxon>
        <taxon>Ecdysozoa</taxon>
        <taxon>Nematoda</taxon>
        <taxon>Enoplea</taxon>
        <taxon>Dorylaimia</taxon>
        <taxon>Trichinellida</taxon>
        <taxon>Trichinellidae</taxon>
        <taxon>Trichinella</taxon>
    </lineage>
</organism>